<reference evidence="1" key="1">
    <citation type="submission" date="2021-01" db="EMBL/GenBank/DDBJ databases">
        <title>Whole genome shotgun sequence of Virgisporangium ochraceum NBRC 16418.</title>
        <authorList>
            <person name="Komaki H."/>
            <person name="Tamura T."/>
        </authorList>
    </citation>
    <scope>NUCLEOTIDE SEQUENCE</scope>
    <source>
        <strain evidence="1">NBRC 16418</strain>
    </source>
</reference>
<sequence length="120" mass="12975">MVTLTEVCFLLDARGAVLWSDSSSDPSALPDSRDRWTAIWAHRDALAEVAHSHPRGPLAFSATDLSTMDALDAALGRPLGYAVVTPENLLRRRADGTTLIEEHEPAWVALLRGASGLEAR</sequence>
<keyword evidence="2" id="KW-1185">Reference proteome</keyword>
<gene>
    <name evidence="1" type="ORF">Voc01_102350</name>
</gene>
<proteinExistence type="predicted"/>
<evidence type="ECO:0000313" key="2">
    <source>
        <dbReference type="Proteomes" id="UP000635606"/>
    </source>
</evidence>
<dbReference type="Proteomes" id="UP000635606">
    <property type="component" value="Unassembled WGS sequence"/>
</dbReference>
<accession>A0A8J4A5K7</accession>
<dbReference type="RefSeq" id="WP_203935080.1">
    <property type="nucleotide sequence ID" value="NZ_BOPH01000153.1"/>
</dbReference>
<organism evidence="1 2">
    <name type="scientific">Virgisporangium ochraceum</name>
    <dbReference type="NCBI Taxonomy" id="65505"/>
    <lineage>
        <taxon>Bacteria</taxon>
        <taxon>Bacillati</taxon>
        <taxon>Actinomycetota</taxon>
        <taxon>Actinomycetes</taxon>
        <taxon>Micromonosporales</taxon>
        <taxon>Micromonosporaceae</taxon>
        <taxon>Virgisporangium</taxon>
    </lineage>
</organism>
<protein>
    <recommendedName>
        <fullName evidence="3">JAB domain-containing protein</fullName>
    </recommendedName>
</protein>
<evidence type="ECO:0000313" key="1">
    <source>
        <dbReference type="EMBL" id="GIJ75318.1"/>
    </source>
</evidence>
<dbReference type="AlphaFoldDB" id="A0A8J4A5K7"/>
<evidence type="ECO:0008006" key="3">
    <source>
        <dbReference type="Google" id="ProtNLM"/>
    </source>
</evidence>
<dbReference type="EMBL" id="BOPH01000153">
    <property type="protein sequence ID" value="GIJ75318.1"/>
    <property type="molecule type" value="Genomic_DNA"/>
</dbReference>
<name>A0A8J4A5K7_9ACTN</name>
<comment type="caution">
    <text evidence="1">The sequence shown here is derived from an EMBL/GenBank/DDBJ whole genome shotgun (WGS) entry which is preliminary data.</text>
</comment>